<dbReference type="InterPro" id="IPR029044">
    <property type="entry name" value="Nucleotide-diphossugar_trans"/>
</dbReference>
<feature type="binding site" evidence="9">
    <location>
        <position position="178"/>
    </location>
    <ligand>
        <name>UDP-alpha-D-glucose</name>
        <dbReference type="ChEBI" id="CHEBI:58885"/>
    </ligand>
</feature>
<dbReference type="GO" id="GO:0071669">
    <property type="term" value="P:plant-type cell wall organization or biogenesis"/>
    <property type="evidence" value="ECO:0007669"/>
    <property type="project" value="UniProtKB-ARBA"/>
</dbReference>
<feature type="active site" evidence="8">
    <location>
        <position position="635"/>
    </location>
</feature>
<organism evidence="12 13">
    <name type="scientific">Musa balbisiana</name>
    <name type="common">Banana</name>
    <dbReference type="NCBI Taxonomy" id="52838"/>
    <lineage>
        <taxon>Eukaryota</taxon>
        <taxon>Viridiplantae</taxon>
        <taxon>Streptophyta</taxon>
        <taxon>Embryophyta</taxon>
        <taxon>Tracheophyta</taxon>
        <taxon>Spermatophyta</taxon>
        <taxon>Magnoliopsida</taxon>
        <taxon>Liliopsida</taxon>
        <taxon>Zingiberales</taxon>
        <taxon>Musaceae</taxon>
        <taxon>Musa</taxon>
    </lineage>
</organism>
<keyword evidence="13" id="KW-1185">Reference proteome</keyword>
<keyword evidence="3" id="KW-0808">Transferase</keyword>
<feature type="transmembrane region" description="Helical" evidence="11">
    <location>
        <begin position="860"/>
        <end position="878"/>
    </location>
</feature>
<feature type="active site" evidence="8">
    <location>
        <position position="207"/>
    </location>
</feature>
<feature type="binding site" evidence="10">
    <location>
        <position position="400"/>
    </location>
    <ligand>
        <name>Mn(2+)</name>
        <dbReference type="ChEBI" id="CHEBI:29035"/>
    </ligand>
</feature>
<dbReference type="GO" id="GO:0030244">
    <property type="term" value="P:cellulose biosynthetic process"/>
    <property type="evidence" value="ECO:0007669"/>
    <property type="project" value="InterPro"/>
</dbReference>
<evidence type="ECO:0000256" key="5">
    <source>
        <dbReference type="ARBA" id="ARBA00022989"/>
    </source>
</evidence>
<feature type="transmembrane region" description="Helical" evidence="11">
    <location>
        <begin position="827"/>
        <end position="848"/>
    </location>
</feature>
<feature type="transmembrane region" description="Helical" evidence="11">
    <location>
        <begin position="735"/>
        <end position="758"/>
    </location>
</feature>
<evidence type="ECO:0000313" key="13">
    <source>
        <dbReference type="Proteomes" id="UP000317650"/>
    </source>
</evidence>
<dbReference type="GO" id="GO:0012505">
    <property type="term" value="C:endomembrane system"/>
    <property type="evidence" value="ECO:0007669"/>
    <property type="project" value="UniProtKB-SubCell"/>
</dbReference>
<keyword evidence="5 11" id="KW-1133">Transmembrane helix</keyword>
<keyword evidence="6 11" id="KW-0472">Membrane</keyword>
<gene>
    <name evidence="12" type="ORF">C4D60_Mb04t04480</name>
</gene>
<feature type="binding site" evidence="9">
    <location>
        <position position="207"/>
    </location>
    <ligand>
        <name>UDP-alpha-D-glucose</name>
        <dbReference type="ChEBI" id="CHEBI:58885"/>
    </ligand>
</feature>
<dbReference type="GO" id="GO:0016760">
    <property type="term" value="F:cellulose synthase (UDP-forming) activity"/>
    <property type="evidence" value="ECO:0007669"/>
    <property type="project" value="InterPro"/>
</dbReference>
<feature type="transmembrane region" description="Helical" evidence="11">
    <location>
        <begin position="108"/>
        <end position="127"/>
    </location>
</feature>
<feature type="transmembrane region" description="Helical" evidence="11">
    <location>
        <begin position="704"/>
        <end position="729"/>
    </location>
</feature>
<comment type="subcellular location">
    <subcellularLocation>
        <location evidence="1">Endomembrane system</location>
        <topology evidence="1">Multi-pass membrane protein</topology>
    </subcellularLocation>
</comment>
<dbReference type="Proteomes" id="UP000317650">
    <property type="component" value="Chromosome 4"/>
</dbReference>
<evidence type="ECO:0000256" key="2">
    <source>
        <dbReference type="ARBA" id="ARBA00022676"/>
    </source>
</evidence>
<keyword evidence="2" id="KW-0328">Glycosyltransferase</keyword>
<feature type="transmembrane region" description="Helical" evidence="11">
    <location>
        <begin position="898"/>
        <end position="915"/>
    </location>
</feature>
<protein>
    <submittedName>
        <fullName evidence="12">Uncharacterized protein</fullName>
    </submittedName>
</protein>
<dbReference type="Gene3D" id="3.90.550.10">
    <property type="entry name" value="Spore Coat Polysaccharide Biosynthesis Protein SpsA, Chain A"/>
    <property type="match status" value="1"/>
</dbReference>
<dbReference type="AlphaFoldDB" id="A0A4S8K9L7"/>
<evidence type="ECO:0000256" key="4">
    <source>
        <dbReference type="ARBA" id="ARBA00022692"/>
    </source>
</evidence>
<evidence type="ECO:0000256" key="9">
    <source>
        <dbReference type="PIRSR" id="PIRSR605150-2"/>
    </source>
</evidence>
<dbReference type="EMBL" id="PYDT01000001">
    <property type="protein sequence ID" value="THU71722.1"/>
    <property type="molecule type" value="Genomic_DNA"/>
</dbReference>
<feature type="transmembrane region" description="Helical" evidence="11">
    <location>
        <begin position="71"/>
        <end position="96"/>
    </location>
</feature>
<comment type="caution">
    <text evidence="12">The sequence shown here is derived from an EMBL/GenBank/DDBJ whole genome shotgun (WGS) entry which is preliminary data.</text>
</comment>
<dbReference type="Pfam" id="PF03552">
    <property type="entry name" value="Cellulose_synt"/>
    <property type="match status" value="1"/>
</dbReference>
<proteinExistence type="predicted"/>
<dbReference type="STRING" id="52838.A0A4S8K9L7"/>
<evidence type="ECO:0000313" key="12">
    <source>
        <dbReference type="EMBL" id="THU71722.1"/>
    </source>
</evidence>
<evidence type="ECO:0000256" key="3">
    <source>
        <dbReference type="ARBA" id="ARBA00022679"/>
    </source>
</evidence>
<accession>A0A4S8K9L7</accession>
<evidence type="ECO:0000256" key="7">
    <source>
        <dbReference type="ARBA" id="ARBA00023316"/>
    </source>
</evidence>
<feature type="binding site" evidence="10">
    <location>
        <position position="424"/>
    </location>
    <ligand>
        <name>Mn(2+)</name>
        <dbReference type="ChEBI" id="CHEBI:29035"/>
    </ligand>
</feature>
<feature type="binding site" evidence="9">
    <location>
        <position position="177"/>
    </location>
    <ligand>
        <name>UDP-alpha-D-glucose</name>
        <dbReference type="ChEBI" id="CHEBI:58885"/>
    </ligand>
</feature>
<keyword evidence="4 11" id="KW-0812">Transmembrane</keyword>
<dbReference type="InterPro" id="IPR005150">
    <property type="entry name" value="Cellulose_synth"/>
</dbReference>
<sequence length="931" mass="104346">MTNAGVVLPQSSMPSLQSASIVKANGSPNGDRDLTKYGRGSAVSLKEHGCGGDDGNGLIRSRQDRPLSRKINVSAAILAPYRLLIFFRIVVLGMYLAWRIKKRNEDAIWLWGMSVICEIWFTFSWLLEQLPKLSPVKRTAELAVLIDKFETVSPQNPLGRSDLPGIDVFITTADPDKEPPLVMANTVLSVLAADYPVENLACYLSDDAGSLLTFETMAEVASFATVWVPFCRKHDIEPRGPESYFSLKKDPYRNKMRPDFVKDRRRMKREYDEFKVRINALLDTVRWRSDAYNAREENRALRRHRELYGDEPIERPKVPEATWIADGSHWPGTWMNSSPHHTYSNHAAIVQVMLKSPSNEPMQGKNEESRCLDLSGVDVRLPMLVYVAREKRPGYEDNEKAGAMNALVRASAVVSNGPFFLNLDYDNYVCNSRAFREGMCYMMDRGGERVCFVQFPRRFDGGDPSDGYAGYTNVLFEVNMRALDGIQGPVYLGSGCLFRRMALYGFDPPPPQERHGGCCRCCFPRKPKTPGGVDSDEERQDSRREDEKILSIYQKRFGNSASLIDSIPMAEFQGRPLADHPTVKYGRPSGALAAPHDPVTQSMVADAVSVIACSYEDKTQWGRRVGWIYGSVTEDIVAGYRMHNRGWRSVYCVTSGDAFRGTAVINLTDRLNQILRRATGFVEVFFSRNNPLFMTPGMKILQRIAYLNLSTYPFTSLFLTVYCLLPVLCLFSGQFIVQTLTVTFLAYILILTVTRCILAILEIRWSGIQLVDWWRNEQWWVIGGTSACLAALFQGVLKVTTGVDVSSNRIKTSADGDESSEPHGLKWTWLMIPPITIMLVNLIAIAVGVSRTIYSSSPEWSKLLGGLVFSVWVLIHLYPLGKGLMWRRSGGKTPTVVFIWSGLIAITISLLVVALHSPSGDHQIGGSITFP</sequence>
<name>A0A4S8K9L7_MUSBA</name>
<evidence type="ECO:0000256" key="8">
    <source>
        <dbReference type="PIRSR" id="PIRSR605150-1"/>
    </source>
</evidence>
<dbReference type="GO" id="GO:0071555">
    <property type="term" value="P:cell wall organization"/>
    <property type="evidence" value="ECO:0007669"/>
    <property type="project" value="UniProtKB-KW"/>
</dbReference>
<evidence type="ECO:0000256" key="10">
    <source>
        <dbReference type="PIRSR" id="PIRSR605150-3"/>
    </source>
</evidence>
<evidence type="ECO:0000256" key="6">
    <source>
        <dbReference type="ARBA" id="ARBA00023136"/>
    </source>
</evidence>
<evidence type="ECO:0000256" key="11">
    <source>
        <dbReference type="SAM" id="Phobius"/>
    </source>
</evidence>
<keyword evidence="7" id="KW-0961">Cell wall biogenesis/degradation</keyword>
<reference evidence="12 13" key="1">
    <citation type="journal article" date="2019" name="Nat. Plants">
        <title>Genome sequencing of Musa balbisiana reveals subgenome evolution and function divergence in polyploid bananas.</title>
        <authorList>
            <person name="Yao X."/>
        </authorList>
    </citation>
    <scope>NUCLEOTIDE SEQUENCE [LARGE SCALE GENOMIC DNA]</scope>
    <source>
        <strain evidence="13">cv. DH-PKW</strain>
        <tissue evidence="12">Leaves</tissue>
    </source>
</reference>
<dbReference type="GO" id="GO:0016020">
    <property type="term" value="C:membrane"/>
    <property type="evidence" value="ECO:0007669"/>
    <property type="project" value="InterPro"/>
</dbReference>
<evidence type="ECO:0000256" key="1">
    <source>
        <dbReference type="ARBA" id="ARBA00004127"/>
    </source>
</evidence>
<dbReference type="PANTHER" id="PTHR13301">
    <property type="entry name" value="X-BOX TRANSCRIPTION FACTOR-RELATED"/>
    <property type="match status" value="1"/>
</dbReference>